<comment type="caution">
    <text evidence="2">The sequence shown here is derived from an EMBL/GenBank/DDBJ whole genome shotgun (WGS) entry which is preliminary data.</text>
</comment>
<name>A0AAV4QW30_9ARAC</name>
<proteinExistence type="predicted"/>
<keyword evidence="1" id="KW-0812">Transmembrane</keyword>
<sequence length="155" mass="18049">MFSPMKEPDSLSEDKSKGDEFKKVADENDMTEDQFYACFVILIVIWIRVFYLNKLSGLEAKNEIFNCYNKPLEEEMKEYMQWFKKCPVGTFPEYTVEGINDVFCEMNVGDQEYCEKGGNQGRCDRMRAGALLERYIAEGKCETVVNEVPKPPMER</sequence>
<dbReference type="Proteomes" id="UP001054837">
    <property type="component" value="Unassembled WGS sequence"/>
</dbReference>
<keyword evidence="1" id="KW-0472">Membrane</keyword>
<gene>
    <name evidence="2" type="primary">AVEN_53217_1</name>
    <name evidence="2" type="ORF">CDAR_266001</name>
</gene>
<evidence type="ECO:0000256" key="1">
    <source>
        <dbReference type="SAM" id="Phobius"/>
    </source>
</evidence>
<protein>
    <submittedName>
        <fullName evidence="2">Uncharacterized protein</fullName>
    </submittedName>
</protein>
<keyword evidence="3" id="KW-1185">Reference proteome</keyword>
<reference evidence="2 3" key="1">
    <citation type="submission" date="2021-06" db="EMBL/GenBank/DDBJ databases">
        <title>Caerostris darwini draft genome.</title>
        <authorList>
            <person name="Kono N."/>
            <person name="Arakawa K."/>
        </authorList>
    </citation>
    <scope>NUCLEOTIDE SEQUENCE [LARGE SCALE GENOMIC DNA]</scope>
</reference>
<feature type="transmembrane region" description="Helical" evidence="1">
    <location>
        <begin position="34"/>
        <end position="51"/>
    </location>
</feature>
<evidence type="ECO:0000313" key="3">
    <source>
        <dbReference type="Proteomes" id="UP001054837"/>
    </source>
</evidence>
<accession>A0AAV4QW30</accession>
<evidence type="ECO:0000313" key="2">
    <source>
        <dbReference type="EMBL" id="GIY12296.1"/>
    </source>
</evidence>
<dbReference type="AlphaFoldDB" id="A0AAV4QW30"/>
<organism evidence="2 3">
    <name type="scientific">Caerostris darwini</name>
    <dbReference type="NCBI Taxonomy" id="1538125"/>
    <lineage>
        <taxon>Eukaryota</taxon>
        <taxon>Metazoa</taxon>
        <taxon>Ecdysozoa</taxon>
        <taxon>Arthropoda</taxon>
        <taxon>Chelicerata</taxon>
        <taxon>Arachnida</taxon>
        <taxon>Araneae</taxon>
        <taxon>Araneomorphae</taxon>
        <taxon>Entelegynae</taxon>
        <taxon>Araneoidea</taxon>
        <taxon>Araneidae</taxon>
        <taxon>Caerostris</taxon>
    </lineage>
</organism>
<dbReference type="EMBL" id="BPLQ01005017">
    <property type="protein sequence ID" value="GIY12296.1"/>
    <property type="molecule type" value="Genomic_DNA"/>
</dbReference>
<keyword evidence="1" id="KW-1133">Transmembrane helix</keyword>